<accession>A0A2P5BRU6</accession>
<name>A0A2P5BRU6_TREOI</name>
<evidence type="ECO:0000256" key="1">
    <source>
        <dbReference type="SAM" id="SignalP"/>
    </source>
</evidence>
<keyword evidence="3" id="KW-1185">Reference proteome</keyword>
<gene>
    <name evidence="2" type="ORF">TorRG33x02_311350</name>
</gene>
<dbReference type="OrthoDB" id="912098at2759"/>
<dbReference type="EMBL" id="JXTC01000472">
    <property type="protein sequence ID" value="PON51464.1"/>
    <property type="molecule type" value="Genomic_DNA"/>
</dbReference>
<evidence type="ECO:0008006" key="4">
    <source>
        <dbReference type="Google" id="ProtNLM"/>
    </source>
</evidence>
<feature type="signal peptide" evidence="1">
    <location>
        <begin position="1"/>
        <end position="28"/>
    </location>
</feature>
<reference evidence="3" key="1">
    <citation type="submission" date="2016-06" db="EMBL/GenBank/DDBJ databases">
        <title>Parallel loss of symbiosis genes in relatives of nitrogen-fixing non-legume Parasponia.</title>
        <authorList>
            <person name="Van Velzen R."/>
            <person name="Holmer R."/>
            <person name="Bu F."/>
            <person name="Rutten L."/>
            <person name="Van Zeijl A."/>
            <person name="Liu W."/>
            <person name="Santuari L."/>
            <person name="Cao Q."/>
            <person name="Sharma T."/>
            <person name="Shen D."/>
            <person name="Roswanjaya Y."/>
            <person name="Wardhani T."/>
            <person name="Kalhor M.S."/>
            <person name="Jansen J."/>
            <person name="Van den Hoogen J."/>
            <person name="Gungor B."/>
            <person name="Hartog M."/>
            <person name="Hontelez J."/>
            <person name="Verver J."/>
            <person name="Yang W.-C."/>
            <person name="Schijlen E."/>
            <person name="Repin R."/>
            <person name="Schilthuizen M."/>
            <person name="Schranz E."/>
            <person name="Heidstra R."/>
            <person name="Miyata K."/>
            <person name="Fedorova E."/>
            <person name="Kohlen W."/>
            <person name="Bisseling T."/>
            <person name="Smit S."/>
            <person name="Geurts R."/>
        </authorList>
    </citation>
    <scope>NUCLEOTIDE SEQUENCE [LARGE SCALE GENOMIC DNA]</scope>
    <source>
        <strain evidence="3">cv. RG33-2</strain>
    </source>
</reference>
<dbReference type="AlphaFoldDB" id="A0A2P5BRU6"/>
<organism evidence="2 3">
    <name type="scientific">Trema orientale</name>
    <name type="common">Charcoal tree</name>
    <name type="synonym">Celtis orientalis</name>
    <dbReference type="NCBI Taxonomy" id="63057"/>
    <lineage>
        <taxon>Eukaryota</taxon>
        <taxon>Viridiplantae</taxon>
        <taxon>Streptophyta</taxon>
        <taxon>Embryophyta</taxon>
        <taxon>Tracheophyta</taxon>
        <taxon>Spermatophyta</taxon>
        <taxon>Magnoliopsida</taxon>
        <taxon>eudicotyledons</taxon>
        <taxon>Gunneridae</taxon>
        <taxon>Pentapetalae</taxon>
        <taxon>rosids</taxon>
        <taxon>fabids</taxon>
        <taxon>Rosales</taxon>
        <taxon>Cannabaceae</taxon>
        <taxon>Trema</taxon>
    </lineage>
</organism>
<dbReference type="InParanoid" id="A0A2P5BRU6"/>
<proteinExistence type="predicted"/>
<feature type="chain" id="PRO_5015158915" description="Secreted protein" evidence="1">
    <location>
        <begin position="29"/>
        <end position="95"/>
    </location>
</feature>
<keyword evidence="1" id="KW-0732">Signal</keyword>
<comment type="caution">
    <text evidence="2">The sequence shown here is derived from an EMBL/GenBank/DDBJ whole genome shotgun (WGS) entry which is preliminary data.</text>
</comment>
<evidence type="ECO:0000313" key="2">
    <source>
        <dbReference type="EMBL" id="PON51464.1"/>
    </source>
</evidence>
<dbReference type="Proteomes" id="UP000237000">
    <property type="component" value="Unassembled WGS sequence"/>
</dbReference>
<evidence type="ECO:0000313" key="3">
    <source>
        <dbReference type="Proteomes" id="UP000237000"/>
    </source>
</evidence>
<sequence length="95" mass="10874">MHKLMFSMGRQTLIHLLLACLLLAATQCHYSTITVEAIESGKLYYSFTSDSNLQSRTQGLAPDMYYLLRSTERRFIKNRQDPTQLGITVHHPGNE</sequence>
<protein>
    <recommendedName>
        <fullName evidence="4">Secreted protein</fullName>
    </recommendedName>
</protein>